<dbReference type="Pfam" id="PF07859">
    <property type="entry name" value="Abhydrolase_3"/>
    <property type="match status" value="1"/>
</dbReference>
<protein>
    <submittedName>
        <fullName evidence="3">Esterase</fullName>
    </submittedName>
</protein>
<comment type="caution">
    <text evidence="3">The sequence shown here is derived from an EMBL/GenBank/DDBJ whole genome shotgun (WGS) entry which is preliminary data.</text>
</comment>
<dbReference type="SUPFAM" id="SSF53474">
    <property type="entry name" value="alpha/beta-Hydrolases"/>
    <property type="match status" value="1"/>
</dbReference>
<name>A0ABP0LKU9_9DINO</name>
<keyword evidence="1" id="KW-0378">Hydrolase</keyword>
<dbReference type="PANTHER" id="PTHR48081">
    <property type="entry name" value="AB HYDROLASE SUPERFAMILY PROTEIN C4A8.06C"/>
    <property type="match status" value="1"/>
</dbReference>
<keyword evidence="4" id="KW-1185">Reference proteome</keyword>
<reference evidence="3 4" key="1">
    <citation type="submission" date="2024-02" db="EMBL/GenBank/DDBJ databases">
        <authorList>
            <person name="Chen Y."/>
            <person name="Shah S."/>
            <person name="Dougan E. K."/>
            <person name="Thang M."/>
            <person name="Chan C."/>
        </authorList>
    </citation>
    <scope>NUCLEOTIDE SEQUENCE [LARGE SCALE GENOMIC DNA]</scope>
</reference>
<evidence type="ECO:0000313" key="3">
    <source>
        <dbReference type="EMBL" id="CAK9038962.1"/>
    </source>
</evidence>
<gene>
    <name evidence="3" type="ORF">SCF082_LOCUS22855</name>
</gene>
<accession>A0ABP0LKU9</accession>
<dbReference type="Gene3D" id="3.40.50.1820">
    <property type="entry name" value="alpha/beta hydrolase"/>
    <property type="match status" value="1"/>
</dbReference>
<dbReference type="InterPro" id="IPR029058">
    <property type="entry name" value="AB_hydrolase_fold"/>
</dbReference>
<sequence>MATKCSLADEGFRLHLGLPQWLAHCLVEDGPVRRLISWLSPYALPIEVPFFWCWTHLPPHLRYIILMAPWYFWVVLHKMLPGVLVRRGMVDDLSIEAHALGNILYWVRIIPITARRMRFSLNQLDSSCPPSLSLKLEHIHIPERGVRGTYLHIGGNGKVIYWIFGGAFVGGSIKGSMGFAEQYGRRTGCDVFMIDMRLYPEHRIEDAVVDACRGYEWLLTRTSSKDIVVYGLSSGGGVALRLLQLAAAKESEQARFFQNPSERKGQPAGAILCGAWIRYTTPTRSMKEYTVVDWVVTQRVFEFIFPQLGDMCGGEELRKKVSPLCNDMKGLCPLYISVSKHEVCIDENYELIQKAKDVGVEVVVDEVPYMPHAFQWCTAFLPESKESDNRIVTWMRSKLGQ</sequence>
<organism evidence="3 4">
    <name type="scientific">Durusdinium trenchii</name>
    <dbReference type="NCBI Taxonomy" id="1381693"/>
    <lineage>
        <taxon>Eukaryota</taxon>
        <taxon>Sar</taxon>
        <taxon>Alveolata</taxon>
        <taxon>Dinophyceae</taxon>
        <taxon>Suessiales</taxon>
        <taxon>Symbiodiniaceae</taxon>
        <taxon>Durusdinium</taxon>
    </lineage>
</organism>
<evidence type="ECO:0000313" key="4">
    <source>
        <dbReference type="Proteomes" id="UP001642464"/>
    </source>
</evidence>
<evidence type="ECO:0000259" key="2">
    <source>
        <dbReference type="Pfam" id="PF07859"/>
    </source>
</evidence>
<dbReference type="PANTHER" id="PTHR48081:SF26">
    <property type="entry name" value="ALPHA_BETA HYDROLASE FOLD-3 DOMAIN-CONTAINING PROTEIN"/>
    <property type="match status" value="1"/>
</dbReference>
<dbReference type="Proteomes" id="UP001642464">
    <property type="component" value="Unassembled WGS sequence"/>
</dbReference>
<dbReference type="InterPro" id="IPR050300">
    <property type="entry name" value="GDXG_lipolytic_enzyme"/>
</dbReference>
<dbReference type="EMBL" id="CAXAMM010016513">
    <property type="protein sequence ID" value="CAK9038962.1"/>
    <property type="molecule type" value="Genomic_DNA"/>
</dbReference>
<feature type="domain" description="Alpha/beta hydrolase fold-3" evidence="2">
    <location>
        <begin position="162"/>
        <end position="375"/>
    </location>
</feature>
<proteinExistence type="predicted"/>
<dbReference type="InterPro" id="IPR013094">
    <property type="entry name" value="AB_hydrolase_3"/>
</dbReference>
<evidence type="ECO:0000256" key="1">
    <source>
        <dbReference type="ARBA" id="ARBA00022801"/>
    </source>
</evidence>